<dbReference type="OrthoDB" id="49605at2759"/>
<dbReference type="SUPFAM" id="SSF143503">
    <property type="entry name" value="PUG domain-like"/>
    <property type="match status" value="1"/>
</dbReference>
<proteinExistence type="predicted"/>
<accession>A0A0C2XLS5</accession>
<protein>
    <submittedName>
        <fullName evidence="2">Uncharacterized protein</fullName>
    </submittedName>
</protein>
<dbReference type="Proteomes" id="UP000054549">
    <property type="component" value="Unassembled WGS sequence"/>
</dbReference>
<evidence type="ECO:0000313" key="2">
    <source>
        <dbReference type="EMBL" id="KIL70028.1"/>
    </source>
</evidence>
<dbReference type="InterPro" id="IPR036339">
    <property type="entry name" value="PUB-like_dom_sf"/>
</dbReference>
<keyword evidence="3" id="KW-1185">Reference proteome</keyword>
<gene>
    <name evidence="2" type="ORF">M378DRAFT_175388</name>
</gene>
<feature type="compositionally biased region" description="Polar residues" evidence="1">
    <location>
        <begin position="225"/>
        <end position="234"/>
    </location>
</feature>
<feature type="compositionally biased region" description="Basic and acidic residues" evidence="1">
    <location>
        <begin position="190"/>
        <end position="208"/>
    </location>
</feature>
<name>A0A0C2XLS5_AMAMK</name>
<dbReference type="InParanoid" id="A0A0C2XLS5"/>
<dbReference type="STRING" id="946122.A0A0C2XLS5"/>
<sequence length="247" mass="27943">MDDQKVLQTSVADAAMKRAQDLTTISSPAQRIKDHERRQKFRRLIDPGIIRPNSKEQAMASLKTLLKIAENLIKEPENPKFQQFKRTNQLIQRDLVNPKGALEYAVEAARPSSLIQMGFEPEVREFVPYYVHNPRRMEELKVGAAILEEVLQLENEKVEREGASKRDAKIVAEAASLKVKMAFIEDRTRVADRDERERQQRIAREARARSPTTSSPTSLPDHENATGTVMVNTLGSDPPPYSDDGSP</sequence>
<organism evidence="2 3">
    <name type="scientific">Amanita muscaria (strain Koide BX008)</name>
    <dbReference type="NCBI Taxonomy" id="946122"/>
    <lineage>
        <taxon>Eukaryota</taxon>
        <taxon>Fungi</taxon>
        <taxon>Dikarya</taxon>
        <taxon>Basidiomycota</taxon>
        <taxon>Agaricomycotina</taxon>
        <taxon>Agaricomycetes</taxon>
        <taxon>Agaricomycetidae</taxon>
        <taxon>Agaricales</taxon>
        <taxon>Pluteineae</taxon>
        <taxon>Amanitaceae</taxon>
        <taxon>Amanita</taxon>
    </lineage>
</organism>
<reference evidence="2 3" key="1">
    <citation type="submission" date="2014-04" db="EMBL/GenBank/DDBJ databases">
        <title>Evolutionary Origins and Diversification of the Mycorrhizal Mutualists.</title>
        <authorList>
            <consortium name="DOE Joint Genome Institute"/>
            <consortium name="Mycorrhizal Genomics Consortium"/>
            <person name="Kohler A."/>
            <person name="Kuo A."/>
            <person name="Nagy L.G."/>
            <person name="Floudas D."/>
            <person name="Copeland A."/>
            <person name="Barry K.W."/>
            <person name="Cichocki N."/>
            <person name="Veneault-Fourrey C."/>
            <person name="LaButti K."/>
            <person name="Lindquist E.A."/>
            <person name="Lipzen A."/>
            <person name="Lundell T."/>
            <person name="Morin E."/>
            <person name="Murat C."/>
            <person name="Riley R."/>
            <person name="Ohm R."/>
            <person name="Sun H."/>
            <person name="Tunlid A."/>
            <person name="Henrissat B."/>
            <person name="Grigoriev I.V."/>
            <person name="Hibbett D.S."/>
            <person name="Martin F."/>
        </authorList>
    </citation>
    <scope>NUCLEOTIDE SEQUENCE [LARGE SCALE GENOMIC DNA]</scope>
    <source>
        <strain evidence="2 3">Koide BX008</strain>
    </source>
</reference>
<dbReference type="AlphaFoldDB" id="A0A0C2XLS5"/>
<dbReference type="Gene3D" id="1.20.58.2190">
    <property type="match status" value="1"/>
</dbReference>
<dbReference type="EMBL" id="KN818224">
    <property type="protein sequence ID" value="KIL70028.1"/>
    <property type="molecule type" value="Genomic_DNA"/>
</dbReference>
<feature type="region of interest" description="Disordered" evidence="1">
    <location>
        <begin position="190"/>
        <end position="247"/>
    </location>
</feature>
<evidence type="ECO:0000256" key="1">
    <source>
        <dbReference type="SAM" id="MobiDB-lite"/>
    </source>
</evidence>
<dbReference type="HOGENOM" id="CLU_081370_0_0_1"/>
<dbReference type="CDD" id="cd09212">
    <property type="entry name" value="PUB"/>
    <property type="match status" value="1"/>
</dbReference>
<feature type="compositionally biased region" description="Low complexity" evidence="1">
    <location>
        <begin position="209"/>
        <end position="219"/>
    </location>
</feature>
<evidence type="ECO:0000313" key="3">
    <source>
        <dbReference type="Proteomes" id="UP000054549"/>
    </source>
</evidence>